<accession>A0ABV5EZA1</accession>
<dbReference type="Gene3D" id="2.60.120.560">
    <property type="entry name" value="Exo-inulinase, domain 1"/>
    <property type="match status" value="1"/>
</dbReference>
<feature type="domain" description="3-keto-alpha-glucoside-1,2-lyase/3-keto-2-hydroxy-glucal hydratase" evidence="1">
    <location>
        <begin position="33"/>
        <end position="263"/>
    </location>
</feature>
<name>A0ABV5EZA1_9FLAO</name>
<evidence type="ECO:0000259" key="1">
    <source>
        <dbReference type="Pfam" id="PF06439"/>
    </source>
</evidence>
<keyword evidence="3" id="KW-1185">Reference proteome</keyword>
<reference evidence="2 3" key="1">
    <citation type="submission" date="2024-09" db="EMBL/GenBank/DDBJ databases">
        <authorList>
            <person name="Sun Q."/>
            <person name="Mori K."/>
        </authorList>
    </citation>
    <scope>NUCLEOTIDE SEQUENCE [LARGE SCALE GENOMIC DNA]</scope>
    <source>
        <strain evidence="2 3">CECT 8286</strain>
    </source>
</reference>
<dbReference type="EMBL" id="JBHMEZ010000003">
    <property type="protein sequence ID" value="MFB9052489.1"/>
    <property type="molecule type" value="Genomic_DNA"/>
</dbReference>
<gene>
    <name evidence="2" type="ORF">ACFFVB_05295</name>
</gene>
<organism evidence="2 3">
    <name type="scientific">Formosa undariae</name>
    <dbReference type="NCBI Taxonomy" id="1325436"/>
    <lineage>
        <taxon>Bacteria</taxon>
        <taxon>Pseudomonadati</taxon>
        <taxon>Bacteroidota</taxon>
        <taxon>Flavobacteriia</taxon>
        <taxon>Flavobacteriales</taxon>
        <taxon>Flavobacteriaceae</taxon>
        <taxon>Formosa</taxon>
    </lineage>
</organism>
<dbReference type="InterPro" id="IPR010496">
    <property type="entry name" value="AL/BT2_dom"/>
</dbReference>
<dbReference type="RefSeq" id="WP_382381673.1">
    <property type="nucleotide sequence ID" value="NZ_JBHMEZ010000003.1"/>
</dbReference>
<protein>
    <submittedName>
        <fullName evidence="2">DUF1080 domain-containing protein</fullName>
    </submittedName>
</protein>
<dbReference type="Proteomes" id="UP001589605">
    <property type="component" value="Unassembled WGS sequence"/>
</dbReference>
<comment type="caution">
    <text evidence="2">The sequence shown here is derived from an EMBL/GenBank/DDBJ whole genome shotgun (WGS) entry which is preliminary data.</text>
</comment>
<sequence>MINFRIILSLFTLITLSSCDFKTTNKPAKTESDWVYLFNGKDFDDWTIKINHHDVNDNYANTFRVVDSTLQINYDGYSEFGRRFGHIYYNKPFSSYHLKFEYRFTDQWMDDAPQGTYRNSGVMIHSQDPNTMTKDQDWPLSVEYQILAEKTEGEPRTTANVCTPKTEVFFQDEMDPRHCVPSSSKTYKWNQWLSGEIIVYQDSILKHIVERDTVLQYTKPQISRGRLQPDDINYKNEGKLLKEGYIALQAEGQGIQFREIKIKTIN</sequence>
<dbReference type="Pfam" id="PF06439">
    <property type="entry name" value="3keto-disac_hyd"/>
    <property type="match status" value="1"/>
</dbReference>
<proteinExistence type="predicted"/>
<evidence type="ECO:0000313" key="3">
    <source>
        <dbReference type="Proteomes" id="UP001589605"/>
    </source>
</evidence>
<dbReference type="PROSITE" id="PS51257">
    <property type="entry name" value="PROKAR_LIPOPROTEIN"/>
    <property type="match status" value="1"/>
</dbReference>
<evidence type="ECO:0000313" key="2">
    <source>
        <dbReference type="EMBL" id="MFB9052489.1"/>
    </source>
</evidence>